<reference evidence="1 2" key="1">
    <citation type="journal article" date="2024" name="J Genomics">
        <title>Draft genome sequencing and assembly of Favolaschia claudopus CIRM-BRFM 2984 isolated from oak limbs.</title>
        <authorList>
            <person name="Navarro D."/>
            <person name="Drula E."/>
            <person name="Chaduli D."/>
            <person name="Cazenave R."/>
            <person name="Ahrendt S."/>
            <person name="Wang J."/>
            <person name="Lipzen A."/>
            <person name="Daum C."/>
            <person name="Barry K."/>
            <person name="Grigoriev I.V."/>
            <person name="Favel A."/>
            <person name="Rosso M.N."/>
            <person name="Martin F."/>
        </authorList>
    </citation>
    <scope>NUCLEOTIDE SEQUENCE [LARGE SCALE GENOMIC DNA]</scope>
    <source>
        <strain evidence="1 2">CIRM-BRFM 2984</strain>
    </source>
</reference>
<evidence type="ECO:0000313" key="2">
    <source>
        <dbReference type="Proteomes" id="UP001362999"/>
    </source>
</evidence>
<sequence length="354" mass="40164">MDSKPTAVKAVSILKAFPLRKLVLIVVAGQNNQGNDDVHLAVWIPLDNARLNTKNTVHVWIPEKNAGEFPKSASSIIYSGPLGYRLSACKCETLICSHRSQLPTVDSRAKNSQAKRLARGLDREPEPPLSSIFSVPREEYFQIPIEVRKSRENDEKRAEARAYAIRCEMGRQSLLDYVELKYLSAETQAREPTYHGGPTRVSQKLWCCPVRKFESRPWNPAPICGYILDLAKLYSEIPLQGSVALMETECRKIFNETICLHIREHMKGFGLDFDSNVIFLGLSRSALSTHLFLHRELVYMSMSVELSSIMFHQFVNLPLHNTVLFTCGLRKRRMHPDAPGSILHFFYPGVPIIL</sequence>
<keyword evidence="2" id="KW-1185">Reference proteome</keyword>
<dbReference type="Proteomes" id="UP001362999">
    <property type="component" value="Unassembled WGS sequence"/>
</dbReference>
<dbReference type="AlphaFoldDB" id="A0AAW0A5C6"/>
<evidence type="ECO:0000313" key="1">
    <source>
        <dbReference type="EMBL" id="KAK7001007.1"/>
    </source>
</evidence>
<name>A0AAW0A5C6_9AGAR</name>
<proteinExistence type="predicted"/>
<gene>
    <name evidence="1" type="ORF">R3P38DRAFT_1808633</name>
</gene>
<comment type="caution">
    <text evidence="1">The sequence shown here is derived from an EMBL/GenBank/DDBJ whole genome shotgun (WGS) entry which is preliminary data.</text>
</comment>
<accession>A0AAW0A5C6</accession>
<organism evidence="1 2">
    <name type="scientific">Favolaschia claudopus</name>
    <dbReference type="NCBI Taxonomy" id="2862362"/>
    <lineage>
        <taxon>Eukaryota</taxon>
        <taxon>Fungi</taxon>
        <taxon>Dikarya</taxon>
        <taxon>Basidiomycota</taxon>
        <taxon>Agaricomycotina</taxon>
        <taxon>Agaricomycetes</taxon>
        <taxon>Agaricomycetidae</taxon>
        <taxon>Agaricales</taxon>
        <taxon>Marasmiineae</taxon>
        <taxon>Mycenaceae</taxon>
        <taxon>Favolaschia</taxon>
    </lineage>
</organism>
<protein>
    <submittedName>
        <fullName evidence="1">Uncharacterized protein</fullName>
    </submittedName>
</protein>
<dbReference type="EMBL" id="JAWWNJ010000085">
    <property type="protein sequence ID" value="KAK7001007.1"/>
    <property type="molecule type" value="Genomic_DNA"/>
</dbReference>